<sequence>MKDKSSSDHGFVDFFDDEDIDIQEGDVTRSLVDGLLSIEFSQRVQSLAEKSLDQTLVIKLLGRRIGYTTLRTKIYELWKPKQAIRLIRLMDIENDYFLVSFHARSDYLQALAGGPWTIFGHYLTVQQWNSEFSTSAPYLTKVMVWIRLPGFLVTLYKRSIIEEIGASIGPVVKLDYQTESSCRGRFARMALSVDLSKPPISKLIVNRRVQLVEYESLLVICFHCGRYGHAKECPDLRHNQPPSAMEPAIPPEAPSNIPTASESFGPWMVATRRTRKPSSTSATAKVPNANNFGQVSCFQPIFVSESNDINVNSAVPHVPSHASPLLPTVMQKQAICHKQRSMITTLMIRDGSWCDDDDTLMSEAVEFFKNLFDDTGSSPEIFPVTNSFPQLADVALRSLDYTPLREEYIVL</sequence>
<dbReference type="Proteomes" id="UP001396334">
    <property type="component" value="Unassembled WGS sequence"/>
</dbReference>
<name>A0ABR2S6S9_9ROSI</name>
<dbReference type="Pfam" id="PF14111">
    <property type="entry name" value="DUF4283"/>
    <property type="match status" value="1"/>
</dbReference>
<dbReference type="PANTHER" id="PTHR31286:SF173">
    <property type="entry name" value="DUF4283 DOMAIN-CONTAINING PROTEIN"/>
    <property type="match status" value="1"/>
</dbReference>
<dbReference type="PANTHER" id="PTHR31286">
    <property type="entry name" value="GLYCINE-RICH CELL WALL STRUCTURAL PROTEIN 1.8-LIKE"/>
    <property type="match status" value="1"/>
</dbReference>
<accession>A0ABR2S6S9</accession>
<evidence type="ECO:0000313" key="3">
    <source>
        <dbReference type="Proteomes" id="UP001396334"/>
    </source>
</evidence>
<evidence type="ECO:0000313" key="2">
    <source>
        <dbReference type="EMBL" id="KAK9020937.1"/>
    </source>
</evidence>
<evidence type="ECO:0000259" key="1">
    <source>
        <dbReference type="Pfam" id="PF14111"/>
    </source>
</evidence>
<dbReference type="EMBL" id="JBBPBN010000016">
    <property type="protein sequence ID" value="KAK9020937.1"/>
    <property type="molecule type" value="Genomic_DNA"/>
</dbReference>
<organism evidence="2 3">
    <name type="scientific">Hibiscus sabdariffa</name>
    <name type="common">roselle</name>
    <dbReference type="NCBI Taxonomy" id="183260"/>
    <lineage>
        <taxon>Eukaryota</taxon>
        <taxon>Viridiplantae</taxon>
        <taxon>Streptophyta</taxon>
        <taxon>Embryophyta</taxon>
        <taxon>Tracheophyta</taxon>
        <taxon>Spermatophyta</taxon>
        <taxon>Magnoliopsida</taxon>
        <taxon>eudicotyledons</taxon>
        <taxon>Gunneridae</taxon>
        <taxon>Pentapetalae</taxon>
        <taxon>rosids</taxon>
        <taxon>malvids</taxon>
        <taxon>Malvales</taxon>
        <taxon>Malvaceae</taxon>
        <taxon>Malvoideae</taxon>
        <taxon>Hibiscus</taxon>
    </lineage>
</organism>
<feature type="domain" description="DUF4283" evidence="1">
    <location>
        <begin position="50"/>
        <end position="134"/>
    </location>
</feature>
<gene>
    <name evidence="2" type="ORF">V6N11_010949</name>
</gene>
<comment type="caution">
    <text evidence="2">The sequence shown here is derived from an EMBL/GenBank/DDBJ whole genome shotgun (WGS) entry which is preliminary data.</text>
</comment>
<proteinExistence type="predicted"/>
<protein>
    <recommendedName>
        <fullName evidence="1">DUF4283 domain-containing protein</fullName>
    </recommendedName>
</protein>
<dbReference type="InterPro" id="IPR040256">
    <property type="entry name" value="At4g02000-like"/>
</dbReference>
<dbReference type="InterPro" id="IPR025558">
    <property type="entry name" value="DUF4283"/>
</dbReference>
<reference evidence="2 3" key="1">
    <citation type="journal article" date="2024" name="G3 (Bethesda)">
        <title>Genome assembly of Hibiscus sabdariffa L. provides insights into metabolisms of medicinal natural products.</title>
        <authorList>
            <person name="Kim T."/>
        </authorList>
    </citation>
    <scope>NUCLEOTIDE SEQUENCE [LARGE SCALE GENOMIC DNA]</scope>
    <source>
        <strain evidence="2">TK-2024</strain>
        <tissue evidence="2">Old leaves</tissue>
    </source>
</reference>
<keyword evidence="3" id="KW-1185">Reference proteome</keyword>